<dbReference type="PANTHER" id="PTHR42937">
    <property type="match status" value="1"/>
</dbReference>
<keyword evidence="5" id="KW-1185">Reference proteome</keyword>
<keyword evidence="4" id="KW-0456">Lyase</keyword>
<dbReference type="NCBIfam" id="TIGR01747">
    <property type="entry name" value="diampropi_NH3ly"/>
    <property type="match status" value="1"/>
</dbReference>
<dbReference type="EMBL" id="WJBC01000007">
    <property type="protein sequence ID" value="MBC3804134.1"/>
    <property type="molecule type" value="Genomic_DNA"/>
</dbReference>
<evidence type="ECO:0000259" key="3">
    <source>
        <dbReference type="Pfam" id="PF00291"/>
    </source>
</evidence>
<dbReference type="GO" id="GO:0008838">
    <property type="term" value="F:diaminopropionate ammonia-lyase activity"/>
    <property type="evidence" value="ECO:0007669"/>
    <property type="project" value="UniProtKB-EC"/>
</dbReference>
<proteinExistence type="predicted"/>
<comment type="cofactor">
    <cofactor evidence="1">
        <name>pyridoxal 5'-phosphate</name>
        <dbReference type="ChEBI" id="CHEBI:597326"/>
    </cofactor>
</comment>
<organism evidence="4 5">
    <name type="scientific">Acetobacterium fimetarium</name>
    <dbReference type="NCBI Taxonomy" id="52691"/>
    <lineage>
        <taxon>Bacteria</taxon>
        <taxon>Bacillati</taxon>
        <taxon>Bacillota</taxon>
        <taxon>Clostridia</taxon>
        <taxon>Eubacteriales</taxon>
        <taxon>Eubacteriaceae</taxon>
        <taxon>Acetobacterium</taxon>
    </lineage>
</organism>
<dbReference type="NCBIfam" id="TIGR03528">
    <property type="entry name" value="2_3_DAP_am_ly"/>
    <property type="match status" value="1"/>
</dbReference>
<dbReference type="EC" id="4.3.1.15" evidence="4"/>
<dbReference type="InterPro" id="IPR010081">
    <property type="entry name" value="DiNH2opropionate_NH3_lyase"/>
</dbReference>
<comment type="caution">
    <text evidence="4">The sequence shown here is derived from an EMBL/GenBank/DDBJ whole genome shotgun (WGS) entry which is preliminary data.</text>
</comment>
<dbReference type="Gene3D" id="3.40.50.1100">
    <property type="match status" value="2"/>
</dbReference>
<dbReference type="Proteomes" id="UP000603234">
    <property type="component" value="Unassembled WGS sequence"/>
</dbReference>
<dbReference type="Pfam" id="PF00291">
    <property type="entry name" value="PALP"/>
    <property type="match status" value="1"/>
</dbReference>
<dbReference type="CDD" id="cd00640">
    <property type="entry name" value="Trp-synth-beta_II"/>
    <property type="match status" value="1"/>
</dbReference>
<feature type="domain" description="Tryptophan synthase beta chain-like PALP" evidence="3">
    <location>
        <begin position="39"/>
        <end position="336"/>
    </location>
</feature>
<evidence type="ECO:0000313" key="5">
    <source>
        <dbReference type="Proteomes" id="UP000603234"/>
    </source>
</evidence>
<dbReference type="PANTHER" id="PTHR42937:SF1">
    <property type="entry name" value="DIAMINOPROPIONATE AMMONIA-LYASE"/>
    <property type="match status" value="1"/>
</dbReference>
<sequence>MKDGFYMAAVPKAAVGADARAFLSVAAGERAAAYHRSFPAYTETPLCELDKLAGILGLTGLYVKDESCRFGLNAFKVLGGSYSIGRWLAKQLGISEAELTYDKLTLPQTKKQLGKLTFVTATDGNHGRGVAWTARELGSHAVVYMPKGSAKERLENIRAEGADATITDLSYDQAVRHALRKGEENGWIVVQDTAWEGYEEIPRLIMQGYLTMAMEAVTQLGEAVPTHVFLQAGVGSLAAAIAAFLTDFYGDQKPVITVVEPNGADCIYQTAKADDGQLHFVTGDLNTIMAGLACGEPSTIAWDVIRECCDYAVSCPDWVAAEGMRVLGNAAGADPKIISGESGAVTTGLVVAVMTRPDLKWLKDELKLDEHARILCFSTEGDTDRKNYRCIVWDGHYPAIKIV</sequence>
<dbReference type="RefSeq" id="WP_186842019.1">
    <property type="nucleotide sequence ID" value="NZ_WJBC01000007.1"/>
</dbReference>
<evidence type="ECO:0000256" key="2">
    <source>
        <dbReference type="ARBA" id="ARBA00022898"/>
    </source>
</evidence>
<accession>A0ABR6WV96</accession>
<name>A0ABR6WV96_9FIRM</name>
<reference evidence="4 5" key="1">
    <citation type="journal article" date="2020" name="mSystems">
        <title>Defining Genomic and Predicted Metabolic Features of the Acetobacterium Genus.</title>
        <authorList>
            <person name="Ross D.E."/>
            <person name="Marshall C.W."/>
            <person name="Gulliver D."/>
            <person name="May H.D."/>
            <person name="Norman R.S."/>
        </authorList>
    </citation>
    <scope>NUCLEOTIDE SEQUENCE [LARGE SCALE GENOMIC DNA]</scope>
    <source>
        <strain evidence="4 5">DSM 8238</strain>
    </source>
</reference>
<gene>
    <name evidence="4" type="primary">dpaL</name>
    <name evidence="4" type="ORF">GH808_06750</name>
</gene>
<dbReference type="InterPro" id="IPR036052">
    <property type="entry name" value="TrpB-like_PALP_sf"/>
</dbReference>
<dbReference type="InterPro" id="IPR001926">
    <property type="entry name" value="TrpB-like_PALP"/>
</dbReference>
<protein>
    <submittedName>
        <fullName evidence="4">Diaminopropionate ammonia-lyase</fullName>
        <ecNumber evidence="4">4.3.1.15</ecNumber>
    </submittedName>
</protein>
<evidence type="ECO:0000256" key="1">
    <source>
        <dbReference type="ARBA" id="ARBA00001933"/>
    </source>
</evidence>
<keyword evidence="2" id="KW-0663">Pyridoxal phosphate</keyword>
<dbReference type="InterPro" id="IPR019871">
    <property type="entry name" value="DiNH2propionate_NH3-lyase_sub"/>
</dbReference>
<dbReference type="NCBIfam" id="NF006058">
    <property type="entry name" value="PRK08206.1"/>
    <property type="match status" value="1"/>
</dbReference>
<dbReference type="SUPFAM" id="SSF53686">
    <property type="entry name" value="Tryptophan synthase beta subunit-like PLP-dependent enzymes"/>
    <property type="match status" value="1"/>
</dbReference>
<evidence type="ECO:0000313" key="4">
    <source>
        <dbReference type="EMBL" id="MBC3804134.1"/>
    </source>
</evidence>